<keyword evidence="5" id="KW-0539">Nucleus</keyword>
<keyword evidence="8" id="KW-1185">Reference proteome</keyword>
<evidence type="ECO:0000256" key="2">
    <source>
        <dbReference type="ARBA" id="ARBA00023015"/>
    </source>
</evidence>
<comment type="subcellular location">
    <subcellularLocation>
        <location evidence="1">Nucleus</location>
    </subcellularLocation>
</comment>
<gene>
    <name evidence="7" type="ORF">CEPIT_LOCUS19241</name>
</gene>
<evidence type="ECO:0000256" key="5">
    <source>
        <dbReference type="ARBA" id="ARBA00023242"/>
    </source>
</evidence>
<comment type="caution">
    <text evidence="7">The sequence shown here is derived from an EMBL/GenBank/DDBJ whole genome shotgun (WGS) entry which is preliminary data.</text>
</comment>
<dbReference type="InterPro" id="IPR015300">
    <property type="entry name" value="DNA-bd_pseudobarrel_sf"/>
</dbReference>
<dbReference type="SUPFAM" id="SSF101936">
    <property type="entry name" value="DNA-binding pseudobarrel domain"/>
    <property type="match status" value="1"/>
</dbReference>
<evidence type="ECO:0000313" key="8">
    <source>
        <dbReference type="Proteomes" id="UP001152523"/>
    </source>
</evidence>
<dbReference type="GO" id="GO:0005634">
    <property type="term" value="C:nucleus"/>
    <property type="evidence" value="ECO:0007669"/>
    <property type="project" value="UniProtKB-SubCell"/>
</dbReference>
<sequence length="200" mass="23483">METLSPAELQTEDVRAAMVLLSMSNKTLGYEEAKSLEKRKRKSLLPKETERPKRINPYLAYSIDGTLLSRYPPNLEGIVDIEACSFPFEKQLTPTDVKEDQNRLCLNKDKVINLILPLMNDDEDPINGIIVTTYDSYGVEYEMTFKSWSDNKFYVLNGGWKKFFQDNELKEYKSWVTIWMFRHSQTRKNWFALNWKTVDT</sequence>
<dbReference type="Proteomes" id="UP001152523">
    <property type="component" value="Unassembled WGS sequence"/>
</dbReference>
<dbReference type="Pfam" id="PF02362">
    <property type="entry name" value="B3"/>
    <property type="match status" value="1"/>
</dbReference>
<evidence type="ECO:0000313" key="7">
    <source>
        <dbReference type="EMBL" id="CAH9110703.1"/>
    </source>
</evidence>
<dbReference type="PANTHER" id="PTHR31541:SF28">
    <property type="entry name" value="TF-B3 DOMAIN-CONTAINING PROTEIN"/>
    <property type="match status" value="1"/>
</dbReference>
<feature type="domain" description="TF-B3" evidence="6">
    <location>
        <begin position="88"/>
        <end position="184"/>
    </location>
</feature>
<protein>
    <recommendedName>
        <fullName evidence="6">TF-B3 domain-containing protein</fullName>
    </recommendedName>
</protein>
<evidence type="ECO:0000256" key="4">
    <source>
        <dbReference type="ARBA" id="ARBA00023163"/>
    </source>
</evidence>
<dbReference type="PANTHER" id="PTHR31541">
    <property type="entry name" value="B3 DOMAIN PLANT PROTEIN-RELATED"/>
    <property type="match status" value="1"/>
</dbReference>
<evidence type="ECO:0000256" key="1">
    <source>
        <dbReference type="ARBA" id="ARBA00004123"/>
    </source>
</evidence>
<keyword evidence="3" id="KW-0238">DNA-binding</keyword>
<evidence type="ECO:0000259" key="6">
    <source>
        <dbReference type="SMART" id="SM01019"/>
    </source>
</evidence>
<dbReference type="SMART" id="SM01019">
    <property type="entry name" value="B3"/>
    <property type="match status" value="1"/>
</dbReference>
<dbReference type="GO" id="GO:0003677">
    <property type="term" value="F:DNA binding"/>
    <property type="evidence" value="ECO:0007669"/>
    <property type="project" value="UniProtKB-KW"/>
</dbReference>
<proteinExistence type="predicted"/>
<keyword evidence="2" id="KW-0805">Transcription regulation</keyword>
<organism evidence="7 8">
    <name type="scientific">Cuscuta epithymum</name>
    <dbReference type="NCBI Taxonomy" id="186058"/>
    <lineage>
        <taxon>Eukaryota</taxon>
        <taxon>Viridiplantae</taxon>
        <taxon>Streptophyta</taxon>
        <taxon>Embryophyta</taxon>
        <taxon>Tracheophyta</taxon>
        <taxon>Spermatophyta</taxon>
        <taxon>Magnoliopsida</taxon>
        <taxon>eudicotyledons</taxon>
        <taxon>Gunneridae</taxon>
        <taxon>Pentapetalae</taxon>
        <taxon>asterids</taxon>
        <taxon>lamiids</taxon>
        <taxon>Solanales</taxon>
        <taxon>Convolvulaceae</taxon>
        <taxon>Cuscuteae</taxon>
        <taxon>Cuscuta</taxon>
        <taxon>Cuscuta subgen. Cuscuta</taxon>
    </lineage>
</organism>
<dbReference type="EMBL" id="CAMAPF010000175">
    <property type="protein sequence ID" value="CAH9110703.1"/>
    <property type="molecule type" value="Genomic_DNA"/>
</dbReference>
<dbReference type="CDD" id="cd10017">
    <property type="entry name" value="B3_DNA"/>
    <property type="match status" value="1"/>
</dbReference>
<keyword evidence="4" id="KW-0804">Transcription</keyword>
<dbReference type="Gene3D" id="2.40.330.10">
    <property type="entry name" value="DNA-binding pseudobarrel domain"/>
    <property type="match status" value="1"/>
</dbReference>
<reference evidence="7" key="1">
    <citation type="submission" date="2022-07" db="EMBL/GenBank/DDBJ databases">
        <authorList>
            <person name="Macas J."/>
            <person name="Novak P."/>
            <person name="Neumann P."/>
        </authorList>
    </citation>
    <scope>NUCLEOTIDE SEQUENCE</scope>
</reference>
<accession>A0AAV0DW03</accession>
<name>A0AAV0DW03_9ASTE</name>
<dbReference type="InterPro" id="IPR005508">
    <property type="entry name" value="At2g31720-like"/>
</dbReference>
<evidence type="ECO:0000256" key="3">
    <source>
        <dbReference type="ARBA" id="ARBA00023125"/>
    </source>
</evidence>
<dbReference type="AlphaFoldDB" id="A0AAV0DW03"/>
<dbReference type="InterPro" id="IPR003340">
    <property type="entry name" value="B3_DNA-bd"/>
</dbReference>